<dbReference type="KEGG" id="this:HZT40_01255"/>
<name>A0A7L6AN42_9GAMM</name>
<organism evidence="1 2">
    <name type="scientific">Candidatus Thiothrix singaporensis</name>
    <dbReference type="NCBI Taxonomy" id="2799669"/>
    <lineage>
        <taxon>Bacteria</taxon>
        <taxon>Pseudomonadati</taxon>
        <taxon>Pseudomonadota</taxon>
        <taxon>Gammaproteobacteria</taxon>
        <taxon>Thiotrichales</taxon>
        <taxon>Thiotrichaceae</taxon>
        <taxon>Thiothrix</taxon>
    </lineage>
</organism>
<dbReference type="EMBL" id="CP059265">
    <property type="protein sequence ID" value="QLQ30465.1"/>
    <property type="molecule type" value="Genomic_DNA"/>
</dbReference>
<proteinExistence type="predicted"/>
<keyword evidence="2" id="KW-1185">Reference proteome</keyword>
<gene>
    <name evidence="1" type="ORF">HZT40_01255</name>
</gene>
<sequence length="104" mass="11619">MLALVFSSGLIFHQSTMGTTSLQFSSDGWKVIGVGDASIMENQTYSLLSLGYNEYFRYDDRKGANLGWSGQDNLNTEFPWDGIGSNDVKWVIIWRLCANYFGSG</sequence>
<evidence type="ECO:0000313" key="2">
    <source>
        <dbReference type="Proteomes" id="UP000510621"/>
    </source>
</evidence>
<dbReference type="Proteomes" id="UP000510621">
    <property type="component" value="Chromosome"/>
</dbReference>
<accession>A0A7L6AN42</accession>
<dbReference type="AlphaFoldDB" id="A0A7L6AN42"/>
<evidence type="ECO:0000313" key="1">
    <source>
        <dbReference type="EMBL" id="QLQ30465.1"/>
    </source>
</evidence>
<protein>
    <submittedName>
        <fullName evidence="1">Uncharacterized protein</fullName>
    </submittedName>
</protein>
<reference evidence="1" key="1">
    <citation type="submission" date="2020-06" db="EMBL/GenBank/DDBJ databases">
        <title>Analysis procedures for assessing recovery of high quality, complete, closed genomes from Nanopore long read metagenome sequencing.</title>
        <authorList>
            <person name="Bessarab I."/>
            <person name="Arumugam K."/>
            <person name="Haryono M."/>
            <person name="Liu X."/>
            <person name="Roy S."/>
            <person name="Zuniga-Montanez R.E."/>
            <person name="Qiu G."/>
            <person name="Drautz-Moses D.I."/>
            <person name="Law Y.Y."/>
            <person name="Wuertz S."/>
            <person name="Lauro F.M."/>
            <person name="Huson D.H."/>
            <person name="Williams R.B."/>
        </authorList>
    </citation>
    <scope>NUCLEOTIDE SEQUENCE [LARGE SCALE GENOMIC DNA]</scope>
    <source>
        <strain evidence="1">SSD2</strain>
    </source>
</reference>